<protein>
    <recommendedName>
        <fullName evidence="3">FHA domain-containing protein</fullName>
    </recommendedName>
</protein>
<evidence type="ECO:0008006" key="3">
    <source>
        <dbReference type="Google" id="ProtNLM"/>
    </source>
</evidence>
<gene>
    <name evidence="1" type="ORF">ACFFRN_26670</name>
</gene>
<sequence>MDRERGRSPDGFGRGDPVVVVLPSGEQFRGSEVAENLDLISRSHFNLERDAGKPQSRERKKLCGHIAGWIVDEDKPLRLPVASMGEPLRLPEGPKAFLDACLAAD</sequence>
<reference evidence="1 2" key="1">
    <citation type="submission" date="2024-09" db="EMBL/GenBank/DDBJ databases">
        <authorList>
            <person name="Sun Q."/>
            <person name="Mori K."/>
        </authorList>
    </citation>
    <scope>NUCLEOTIDE SEQUENCE [LARGE SCALE GENOMIC DNA]</scope>
    <source>
        <strain evidence="1 2">JCM 3323</strain>
    </source>
</reference>
<keyword evidence="2" id="KW-1185">Reference proteome</keyword>
<comment type="caution">
    <text evidence="1">The sequence shown here is derived from an EMBL/GenBank/DDBJ whole genome shotgun (WGS) entry which is preliminary data.</text>
</comment>
<evidence type="ECO:0000313" key="1">
    <source>
        <dbReference type="EMBL" id="MFB9530200.1"/>
    </source>
</evidence>
<organism evidence="1 2">
    <name type="scientific">Nonomuraea roseola</name>
    <dbReference type="NCBI Taxonomy" id="46179"/>
    <lineage>
        <taxon>Bacteria</taxon>
        <taxon>Bacillati</taxon>
        <taxon>Actinomycetota</taxon>
        <taxon>Actinomycetes</taxon>
        <taxon>Streptosporangiales</taxon>
        <taxon>Streptosporangiaceae</taxon>
        <taxon>Nonomuraea</taxon>
    </lineage>
</organism>
<proteinExistence type="predicted"/>
<dbReference type="EMBL" id="JBHMCE010000008">
    <property type="protein sequence ID" value="MFB9530200.1"/>
    <property type="molecule type" value="Genomic_DNA"/>
</dbReference>
<name>A0ABV5Q3Y2_9ACTN</name>
<dbReference type="RefSeq" id="WP_346125027.1">
    <property type="nucleotide sequence ID" value="NZ_BAAAXC010000015.1"/>
</dbReference>
<dbReference type="Proteomes" id="UP001589646">
    <property type="component" value="Unassembled WGS sequence"/>
</dbReference>
<accession>A0ABV5Q3Y2</accession>
<evidence type="ECO:0000313" key="2">
    <source>
        <dbReference type="Proteomes" id="UP001589646"/>
    </source>
</evidence>